<organism evidence="19 20">
    <name type="scientific">Tolypocladium capitatum</name>
    <dbReference type="NCBI Taxonomy" id="45235"/>
    <lineage>
        <taxon>Eukaryota</taxon>
        <taxon>Fungi</taxon>
        <taxon>Dikarya</taxon>
        <taxon>Ascomycota</taxon>
        <taxon>Pezizomycotina</taxon>
        <taxon>Sordariomycetes</taxon>
        <taxon>Hypocreomycetidae</taxon>
        <taxon>Hypocreales</taxon>
        <taxon>Ophiocordycipitaceae</taxon>
        <taxon>Tolypocladium</taxon>
    </lineage>
</organism>
<evidence type="ECO:0000256" key="15">
    <source>
        <dbReference type="ARBA" id="ARBA00023306"/>
    </source>
</evidence>
<evidence type="ECO:0000256" key="6">
    <source>
        <dbReference type="ARBA" id="ARBA00022454"/>
    </source>
</evidence>
<dbReference type="EMBL" id="NRSZ01000323">
    <property type="protein sequence ID" value="PNY27974.1"/>
    <property type="molecule type" value="Genomic_DNA"/>
</dbReference>
<keyword evidence="7" id="KW-0963">Cytoplasm</keyword>
<evidence type="ECO:0000256" key="4">
    <source>
        <dbReference type="ARBA" id="ARBA00005501"/>
    </source>
</evidence>
<keyword evidence="14" id="KW-0539">Nucleus</keyword>
<dbReference type="GO" id="GO:1990023">
    <property type="term" value="C:mitotic spindle midzone"/>
    <property type="evidence" value="ECO:0007669"/>
    <property type="project" value="TreeGrafter"/>
</dbReference>
<feature type="compositionally biased region" description="Polar residues" evidence="18">
    <location>
        <begin position="1"/>
        <end position="10"/>
    </location>
</feature>
<proteinExistence type="inferred from homology"/>
<evidence type="ECO:0000256" key="11">
    <source>
        <dbReference type="ARBA" id="ARBA00022829"/>
    </source>
</evidence>
<dbReference type="OrthoDB" id="3230169at2759"/>
<dbReference type="PANTHER" id="PTHR28036:SF1">
    <property type="entry name" value="DASH COMPLEX SUBUNIT DAD2"/>
    <property type="match status" value="1"/>
</dbReference>
<keyword evidence="10" id="KW-0498">Mitosis</keyword>
<keyword evidence="9" id="KW-0493">Microtubule</keyword>
<accession>A0A2K3QKA9</accession>
<dbReference type="GO" id="GO:0000278">
    <property type="term" value="P:mitotic cell cycle"/>
    <property type="evidence" value="ECO:0007669"/>
    <property type="project" value="InterPro"/>
</dbReference>
<evidence type="ECO:0000256" key="16">
    <source>
        <dbReference type="ARBA" id="ARBA00023328"/>
    </source>
</evidence>
<evidence type="ECO:0000256" key="5">
    <source>
        <dbReference type="ARBA" id="ARBA00020260"/>
    </source>
</evidence>
<evidence type="ECO:0000256" key="7">
    <source>
        <dbReference type="ARBA" id="ARBA00022490"/>
    </source>
</evidence>
<gene>
    <name evidence="19" type="ORF">TCAP_02118</name>
</gene>
<feature type="compositionally biased region" description="Low complexity" evidence="18">
    <location>
        <begin position="128"/>
        <end position="137"/>
    </location>
</feature>
<dbReference type="PANTHER" id="PTHR28036">
    <property type="entry name" value="DASH COMPLEX SUBUNIT DAD2"/>
    <property type="match status" value="1"/>
</dbReference>
<dbReference type="AlphaFoldDB" id="A0A2K3QKA9"/>
<evidence type="ECO:0000256" key="13">
    <source>
        <dbReference type="ARBA" id="ARBA00023212"/>
    </source>
</evidence>
<keyword evidence="6" id="KW-0158">Chromosome</keyword>
<dbReference type="GO" id="GO:0042729">
    <property type="term" value="C:DASH complex"/>
    <property type="evidence" value="ECO:0007669"/>
    <property type="project" value="InterPro"/>
</dbReference>
<evidence type="ECO:0000256" key="8">
    <source>
        <dbReference type="ARBA" id="ARBA00022618"/>
    </source>
</evidence>
<reference evidence="19 20" key="1">
    <citation type="submission" date="2017-08" db="EMBL/GenBank/DDBJ databases">
        <title>Harnessing the power of phylogenomics to disentangle the directionality and signatures of interkingdom host jumping in the parasitic fungal genus Tolypocladium.</title>
        <authorList>
            <person name="Quandt C.A."/>
            <person name="Patterson W."/>
            <person name="Spatafora J.W."/>
        </authorList>
    </citation>
    <scope>NUCLEOTIDE SEQUENCE [LARGE SCALE GENOMIC DNA]</scope>
    <source>
        <strain evidence="19 20">CBS 113982</strain>
    </source>
</reference>
<protein>
    <recommendedName>
        <fullName evidence="5">DASH complex subunit DAD2</fullName>
    </recommendedName>
    <alternativeName>
        <fullName evidence="17">Outer kinetochore protein DAD2</fullName>
    </alternativeName>
</protein>
<keyword evidence="8" id="KW-0132">Cell division</keyword>
<evidence type="ECO:0000256" key="10">
    <source>
        <dbReference type="ARBA" id="ARBA00022776"/>
    </source>
</evidence>
<dbReference type="GO" id="GO:0051301">
    <property type="term" value="P:cell division"/>
    <property type="evidence" value="ECO:0007669"/>
    <property type="project" value="UniProtKB-KW"/>
</dbReference>
<dbReference type="GO" id="GO:0044732">
    <property type="term" value="C:mitotic spindle pole body"/>
    <property type="evidence" value="ECO:0007669"/>
    <property type="project" value="TreeGrafter"/>
</dbReference>
<name>A0A2K3QKA9_9HYPO</name>
<evidence type="ECO:0000256" key="3">
    <source>
        <dbReference type="ARBA" id="ARBA00004629"/>
    </source>
</evidence>
<keyword evidence="12" id="KW-0995">Kinetochore</keyword>
<keyword evidence="16" id="KW-0137">Centromere</keyword>
<keyword evidence="11" id="KW-0159">Chromosome partition</keyword>
<feature type="region of interest" description="Disordered" evidence="18">
    <location>
        <begin position="1"/>
        <end position="26"/>
    </location>
</feature>
<evidence type="ECO:0000256" key="1">
    <source>
        <dbReference type="ARBA" id="ARBA00004123"/>
    </source>
</evidence>
<feature type="compositionally biased region" description="Acidic residues" evidence="18">
    <location>
        <begin position="138"/>
        <end position="147"/>
    </location>
</feature>
<dbReference type="GO" id="GO:0008608">
    <property type="term" value="P:attachment of spindle microtubules to kinetochore"/>
    <property type="evidence" value="ECO:0007669"/>
    <property type="project" value="TreeGrafter"/>
</dbReference>
<evidence type="ECO:0000256" key="9">
    <source>
        <dbReference type="ARBA" id="ARBA00022701"/>
    </source>
</evidence>
<evidence type="ECO:0000313" key="19">
    <source>
        <dbReference type="EMBL" id="PNY27974.1"/>
    </source>
</evidence>
<dbReference type="STRING" id="45235.A0A2K3QKA9"/>
<dbReference type="GO" id="GO:0005874">
    <property type="term" value="C:microtubule"/>
    <property type="evidence" value="ECO:0007669"/>
    <property type="project" value="UniProtKB-KW"/>
</dbReference>
<keyword evidence="13" id="KW-0206">Cytoskeleton</keyword>
<evidence type="ECO:0000313" key="20">
    <source>
        <dbReference type="Proteomes" id="UP000236621"/>
    </source>
</evidence>
<dbReference type="Proteomes" id="UP000236621">
    <property type="component" value="Unassembled WGS sequence"/>
</dbReference>
<dbReference type="Pfam" id="PF08654">
    <property type="entry name" value="DASH_Dad2"/>
    <property type="match status" value="1"/>
</dbReference>
<feature type="compositionally biased region" description="Low complexity" evidence="18">
    <location>
        <begin position="15"/>
        <end position="26"/>
    </location>
</feature>
<evidence type="ECO:0000256" key="18">
    <source>
        <dbReference type="SAM" id="MobiDB-lite"/>
    </source>
</evidence>
<comment type="similarity">
    <text evidence="4">Belongs to the DASH complex DAD2 family.</text>
</comment>
<comment type="caution">
    <text evidence="19">The sequence shown here is derived from an EMBL/GenBank/DDBJ whole genome shotgun (WGS) entry which is preliminary data.</text>
</comment>
<keyword evidence="20" id="KW-1185">Reference proteome</keyword>
<dbReference type="InterPro" id="IPR013963">
    <property type="entry name" value="DASH_Dad2"/>
</dbReference>
<evidence type="ECO:0000256" key="12">
    <source>
        <dbReference type="ARBA" id="ARBA00022838"/>
    </source>
</evidence>
<keyword evidence="15" id="KW-0131">Cell cycle</keyword>
<feature type="region of interest" description="Disordered" evidence="18">
    <location>
        <begin position="128"/>
        <end position="147"/>
    </location>
</feature>
<evidence type="ECO:0000256" key="14">
    <source>
        <dbReference type="ARBA" id="ARBA00023242"/>
    </source>
</evidence>
<sequence length="147" mass="15323">MSYPTRSLSTHMRGASGSASTASQSPALMARIEEKKAELEHLKELRDLSAAVAAQMEALEKKVSTLSDGTEAIATVMGNWHNVLRAINMASAKFAAPPGDAAAEDEPSEPLPQTLVRIPTEHAPALQAQAEAVGEAAAAEDESTAST</sequence>
<evidence type="ECO:0000256" key="2">
    <source>
        <dbReference type="ARBA" id="ARBA00004186"/>
    </source>
</evidence>
<comment type="subcellular location">
    <subcellularLocation>
        <location evidence="3">Chromosome</location>
        <location evidence="3">Centromere</location>
        <location evidence="3">Kinetochore</location>
    </subcellularLocation>
    <subcellularLocation>
        <location evidence="2">Cytoplasm</location>
        <location evidence="2">Cytoskeleton</location>
        <location evidence="2">Spindle</location>
    </subcellularLocation>
    <subcellularLocation>
        <location evidence="1">Nucleus</location>
    </subcellularLocation>
</comment>
<evidence type="ECO:0000256" key="17">
    <source>
        <dbReference type="ARBA" id="ARBA00030568"/>
    </source>
</evidence>